<reference evidence="2 3" key="1">
    <citation type="submission" date="2015-10" db="EMBL/GenBank/DDBJ databases">
        <title>The world's first case of liver abscess caused by Pannonibacter phragmitetus.</title>
        <authorList>
            <person name="Ming D."/>
            <person name="Wang M."/>
            <person name="Zhou Y."/>
            <person name="Jiang T."/>
            <person name="Hu S."/>
        </authorList>
    </citation>
    <scope>NUCLEOTIDE SEQUENCE [LARGE SCALE GENOMIC DNA]</scope>
    <source>
        <strain evidence="2 3">31801</strain>
    </source>
</reference>
<gene>
    <name evidence="2" type="ORF">APZ00_06060</name>
</gene>
<dbReference type="AlphaFoldDB" id="A0A0U3N1L2"/>
<dbReference type="GO" id="GO:0016757">
    <property type="term" value="F:glycosyltransferase activity"/>
    <property type="evidence" value="ECO:0007669"/>
    <property type="project" value="InterPro"/>
</dbReference>
<evidence type="ECO:0000259" key="1">
    <source>
        <dbReference type="Pfam" id="PF00534"/>
    </source>
</evidence>
<dbReference type="Gene3D" id="3.40.50.2000">
    <property type="entry name" value="Glycogen Phosphorylase B"/>
    <property type="match status" value="2"/>
</dbReference>
<dbReference type="EMBL" id="CP013068">
    <property type="protein sequence ID" value="ALV26696.1"/>
    <property type="molecule type" value="Genomic_DNA"/>
</dbReference>
<name>A0A0U3N1L2_9HYPH</name>
<dbReference type="RefSeq" id="WP_058898358.1">
    <property type="nucleotide sequence ID" value="NZ_CP013068.1"/>
</dbReference>
<dbReference type="InterPro" id="IPR001296">
    <property type="entry name" value="Glyco_trans_1"/>
</dbReference>
<dbReference type="STRING" id="121719.APZ00_06060"/>
<keyword evidence="3" id="KW-1185">Reference proteome</keyword>
<dbReference type="Proteomes" id="UP000064921">
    <property type="component" value="Chromosome"/>
</dbReference>
<dbReference type="PANTHER" id="PTHR12526:SF634">
    <property type="entry name" value="BLL3361 PROTEIN"/>
    <property type="match status" value="1"/>
</dbReference>
<dbReference type="Pfam" id="PF00534">
    <property type="entry name" value="Glycos_transf_1"/>
    <property type="match status" value="1"/>
</dbReference>
<feature type="domain" description="Glycosyl transferase family 1" evidence="1">
    <location>
        <begin position="249"/>
        <end position="384"/>
    </location>
</feature>
<organism evidence="2 3">
    <name type="scientific">Pannonibacter phragmitetus</name>
    <dbReference type="NCBI Taxonomy" id="121719"/>
    <lineage>
        <taxon>Bacteria</taxon>
        <taxon>Pseudomonadati</taxon>
        <taxon>Pseudomonadota</taxon>
        <taxon>Alphaproteobacteria</taxon>
        <taxon>Hyphomicrobiales</taxon>
        <taxon>Stappiaceae</taxon>
        <taxon>Pannonibacter</taxon>
    </lineage>
</organism>
<protein>
    <recommendedName>
        <fullName evidence="1">Glycosyl transferase family 1 domain-containing protein</fullName>
    </recommendedName>
</protein>
<accession>A0A0U3N1L2</accession>
<dbReference type="KEGG" id="pphr:APZ00_06060"/>
<dbReference type="PANTHER" id="PTHR12526">
    <property type="entry name" value="GLYCOSYLTRANSFERASE"/>
    <property type="match status" value="1"/>
</dbReference>
<evidence type="ECO:0000313" key="3">
    <source>
        <dbReference type="Proteomes" id="UP000064921"/>
    </source>
</evidence>
<sequence>MKIVQISGFDTLGIQVNGYLLHEYYLSEGHDSIMFVHEKHSDDPRVFSLYSRWLRYLNVRMQKIGTALSLWSVFPIEGYRLLFSRRVRQADVLHLQLTYNAQFFSLFMIALISWLRWNKPTLVAIHDMFMTTGHCVYSMGCERWQSGCGKCPNKETPFAIRHDVTRLAWLIRRLVFGLARVHLIVGSPWQQRMLARSPILARKLSPYIPYGVDTSKYYIKDKRVCRERFGIPEDADVISFRSVPYGTNFKGTHFIIAALKDFVPRRKTYLLTFEGQGGLDALSGKFEIIQLPWTNNDQEMLSDALNAADIFLMPSVQEAFGLMAMEALACGTPVITFRGTALEETIDAPRCGIAVEMGNSAQLKDAIETLFNDDGLRYKMAENGLRLLERHHTLPIYAGRFLELYRRLSAKAS</sequence>
<evidence type="ECO:0000313" key="2">
    <source>
        <dbReference type="EMBL" id="ALV26696.1"/>
    </source>
</evidence>
<dbReference type="SUPFAM" id="SSF53756">
    <property type="entry name" value="UDP-Glycosyltransferase/glycogen phosphorylase"/>
    <property type="match status" value="1"/>
</dbReference>
<proteinExistence type="predicted"/>